<evidence type="ECO:0000313" key="2">
    <source>
        <dbReference type="EMBL" id="MBB5807239.1"/>
    </source>
</evidence>
<feature type="domain" description="ATPase BadF/BadG/BcrA/BcrD type" evidence="1">
    <location>
        <begin position="14"/>
        <end position="317"/>
    </location>
</feature>
<dbReference type="InterPro" id="IPR052519">
    <property type="entry name" value="Euk-type_GlcNAc_Kinase"/>
</dbReference>
<dbReference type="Pfam" id="PF01869">
    <property type="entry name" value="BcrAD_BadFG"/>
    <property type="match status" value="1"/>
</dbReference>
<dbReference type="GO" id="GO:0016301">
    <property type="term" value="F:kinase activity"/>
    <property type="evidence" value="ECO:0007669"/>
    <property type="project" value="UniProtKB-KW"/>
</dbReference>
<dbReference type="InterPro" id="IPR002731">
    <property type="entry name" value="ATPase_BadF"/>
</dbReference>
<evidence type="ECO:0000313" key="3">
    <source>
        <dbReference type="Proteomes" id="UP000552097"/>
    </source>
</evidence>
<protein>
    <submittedName>
        <fullName evidence="2">N-acetylglucosamine kinase-like BadF-type ATPase</fullName>
    </submittedName>
</protein>
<dbReference type="InterPro" id="IPR043129">
    <property type="entry name" value="ATPase_NBD"/>
</dbReference>
<reference evidence="2 3" key="1">
    <citation type="submission" date="2020-08" db="EMBL/GenBank/DDBJ databases">
        <title>Sequencing the genomes of 1000 actinobacteria strains.</title>
        <authorList>
            <person name="Klenk H.-P."/>
        </authorList>
    </citation>
    <scope>NUCLEOTIDE SEQUENCE [LARGE SCALE GENOMIC DNA]</scope>
    <source>
        <strain evidence="2 3">DSM 45486</strain>
    </source>
</reference>
<keyword evidence="2" id="KW-0418">Kinase</keyword>
<name>A0A7W9M4R7_9PSEU</name>
<dbReference type="AlphaFoldDB" id="A0A7W9M4R7"/>
<dbReference type="PANTHER" id="PTHR43190:SF3">
    <property type="entry name" value="N-ACETYL-D-GLUCOSAMINE KINASE"/>
    <property type="match status" value="1"/>
</dbReference>
<dbReference type="SUPFAM" id="SSF53067">
    <property type="entry name" value="Actin-like ATPase domain"/>
    <property type="match status" value="2"/>
</dbReference>
<dbReference type="Proteomes" id="UP000552097">
    <property type="component" value="Unassembled WGS sequence"/>
</dbReference>
<evidence type="ECO:0000259" key="1">
    <source>
        <dbReference type="Pfam" id="PF01869"/>
    </source>
</evidence>
<gene>
    <name evidence="2" type="ORF">F4560_007007</name>
</gene>
<keyword evidence="3" id="KW-1185">Reference proteome</keyword>
<comment type="caution">
    <text evidence="2">The sequence shown here is derived from an EMBL/GenBank/DDBJ whole genome shotgun (WGS) entry which is preliminary data.</text>
</comment>
<dbReference type="EMBL" id="JACHMO010000001">
    <property type="protein sequence ID" value="MBB5807239.1"/>
    <property type="molecule type" value="Genomic_DNA"/>
</dbReference>
<sequence length="364" mass="36354">MGSGDGVMERVLAIDGGNSKTDMALVDVEGQVLARVLGPGASPQGVGLQRSVEVFEGMAREAARLAGLPDDEPIAVHTAAYLAGADFPREEEALRDAISARGWSGTTVVGNDTFALLRAGTADGVGVAVVCGAGINCVGVAPDGRTHRFPAVGRISGDWGGGEHLGSEALWLAVRAEDGRGEPTALMDAVIAHYAHYGPVLGVGTLAEVVERLHFGEAVFDPHALCRVLFEVAAGGDAVARAVVDRLVEEIVVLARVSLTRLGLLGEAVDVVLGGGVVTGTGGVVSEAVGVGLRVFAPRVRVRVVDVPPVVGAALLGLDAVGAVGAVGASDAVGASGGASGGGSGRAEARLRAAYGMAVEAAAG</sequence>
<accession>A0A7W9M4R7</accession>
<keyword evidence="2" id="KW-0808">Transferase</keyword>
<proteinExistence type="predicted"/>
<dbReference type="PANTHER" id="PTHR43190">
    <property type="entry name" value="N-ACETYL-D-GLUCOSAMINE KINASE"/>
    <property type="match status" value="1"/>
</dbReference>
<organism evidence="2 3">
    <name type="scientific">Saccharothrix ecbatanensis</name>
    <dbReference type="NCBI Taxonomy" id="1105145"/>
    <lineage>
        <taxon>Bacteria</taxon>
        <taxon>Bacillati</taxon>
        <taxon>Actinomycetota</taxon>
        <taxon>Actinomycetes</taxon>
        <taxon>Pseudonocardiales</taxon>
        <taxon>Pseudonocardiaceae</taxon>
        <taxon>Saccharothrix</taxon>
    </lineage>
</organism>
<dbReference type="Gene3D" id="3.30.420.40">
    <property type="match status" value="2"/>
</dbReference>